<evidence type="ECO:0000313" key="7">
    <source>
        <dbReference type="EMBL" id="RAI96882.1"/>
    </source>
</evidence>
<dbReference type="SUPFAM" id="SSF56349">
    <property type="entry name" value="DNA breaking-rejoining enzymes"/>
    <property type="match status" value="1"/>
</dbReference>
<evidence type="ECO:0000256" key="3">
    <source>
        <dbReference type="ARBA" id="ARBA00023172"/>
    </source>
</evidence>
<protein>
    <submittedName>
        <fullName evidence="7">Integrase/recombinase XerD</fullName>
    </submittedName>
</protein>
<name>A0ABX9BKF6_9BACL</name>
<dbReference type="Gene3D" id="1.10.150.130">
    <property type="match status" value="1"/>
</dbReference>
<dbReference type="PANTHER" id="PTHR30349:SF89">
    <property type="entry name" value="INTEGRASE_RECOMBINASE"/>
    <property type="match status" value="1"/>
</dbReference>
<dbReference type="EMBL" id="QLLI01000006">
    <property type="protein sequence ID" value="RAI96882.1"/>
    <property type="molecule type" value="Genomic_DNA"/>
</dbReference>
<dbReference type="InterPro" id="IPR044068">
    <property type="entry name" value="CB"/>
</dbReference>
<evidence type="ECO:0000256" key="2">
    <source>
        <dbReference type="ARBA" id="ARBA00023125"/>
    </source>
</evidence>
<dbReference type="Pfam" id="PF13495">
    <property type="entry name" value="Phage_int_SAM_4"/>
    <property type="match status" value="1"/>
</dbReference>
<dbReference type="InterPro" id="IPR004107">
    <property type="entry name" value="Integrase_SAM-like_N"/>
</dbReference>
<organism evidence="7 8">
    <name type="scientific">Paenibacillus pabuli</name>
    <dbReference type="NCBI Taxonomy" id="1472"/>
    <lineage>
        <taxon>Bacteria</taxon>
        <taxon>Bacillati</taxon>
        <taxon>Bacillota</taxon>
        <taxon>Bacilli</taxon>
        <taxon>Bacillales</taxon>
        <taxon>Paenibacillaceae</taxon>
        <taxon>Paenibacillus</taxon>
    </lineage>
</organism>
<keyword evidence="3" id="KW-0233">DNA recombination</keyword>
<dbReference type="InterPro" id="IPR050090">
    <property type="entry name" value="Tyrosine_recombinase_XerCD"/>
</dbReference>
<feature type="domain" description="Tyr recombinase" evidence="5">
    <location>
        <begin position="137"/>
        <end position="319"/>
    </location>
</feature>
<dbReference type="PROSITE" id="PS51898">
    <property type="entry name" value="TYR_RECOMBINASE"/>
    <property type="match status" value="1"/>
</dbReference>
<dbReference type="CDD" id="cd00397">
    <property type="entry name" value="DNA_BRE_C"/>
    <property type="match status" value="1"/>
</dbReference>
<dbReference type="InterPro" id="IPR002104">
    <property type="entry name" value="Integrase_catalytic"/>
</dbReference>
<keyword evidence="1" id="KW-0229">DNA integration</keyword>
<accession>A0ABX9BKF6</accession>
<sequence length="340" mass="39590">MAKKPRFNFMSKKDKPIKINLNNMILDFLYVKRVERRSRRTVSAYEGSLEQFAKWYELSGADGITRDLIRSYIEYLTYEKKRWDDHPTSPTKGAGLSPRTVNNNIRNLRIFFNHLLSERRISYSPMEGINYQREAKDTFDIFTDDDVKLLLSAPNQKVYSGYRDYCMMLVLCDTGLRVKELTGIRVRDVEFADRQLYIDAGNVKTSATRIVPISEETAAALLKLRQSMNIEDDDYLFLTQFGERYFGDTFAKMLKLYAKRVGVTGPRVSPHTFRHYFAVKFLRQGGEPIALMRILGHSSITMTEKYVKYAAVHIKEQHERAKPLAGLIRDSKKGRKVRYK</sequence>
<dbReference type="Proteomes" id="UP000248827">
    <property type="component" value="Unassembled WGS sequence"/>
</dbReference>
<reference evidence="7 8" key="1">
    <citation type="submission" date="2018-06" db="EMBL/GenBank/DDBJ databases">
        <title>Freshwater and sediment microbial communities from various areas in North America, analyzing microbe dynamics in response to fracking.</title>
        <authorList>
            <person name="Lamendella R."/>
        </authorList>
    </citation>
    <scope>NUCLEOTIDE SEQUENCE [LARGE SCALE GENOMIC DNA]</scope>
    <source>
        <strain evidence="7 8">NG-13</strain>
    </source>
</reference>
<feature type="domain" description="Core-binding (CB)" evidence="6">
    <location>
        <begin position="19"/>
        <end position="116"/>
    </location>
</feature>
<dbReference type="RefSeq" id="WP_111620051.1">
    <property type="nucleotide sequence ID" value="NZ_QLLI01000006.1"/>
</dbReference>
<keyword evidence="2 4" id="KW-0238">DNA-binding</keyword>
<gene>
    <name evidence="7" type="ORF">DET54_106240</name>
</gene>
<dbReference type="InterPro" id="IPR013762">
    <property type="entry name" value="Integrase-like_cat_sf"/>
</dbReference>
<dbReference type="Gene3D" id="1.10.443.10">
    <property type="entry name" value="Intergrase catalytic core"/>
    <property type="match status" value="1"/>
</dbReference>
<evidence type="ECO:0000259" key="6">
    <source>
        <dbReference type="PROSITE" id="PS51900"/>
    </source>
</evidence>
<dbReference type="InterPro" id="IPR010998">
    <property type="entry name" value="Integrase_recombinase_N"/>
</dbReference>
<dbReference type="Pfam" id="PF00589">
    <property type="entry name" value="Phage_integrase"/>
    <property type="match status" value="1"/>
</dbReference>
<comment type="caution">
    <text evidence="7">The sequence shown here is derived from an EMBL/GenBank/DDBJ whole genome shotgun (WGS) entry which is preliminary data.</text>
</comment>
<dbReference type="PROSITE" id="PS51900">
    <property type="entry name" value="CB"/>
    <property type="match status" value="1"/>
</dbReference>
<proteinExistence type="predicted"/>
<evidence type="ECO:0000313" key="8">
    <source>
        <dbReference type="Proteomes" id="UP000248827"/>
    </source>
</evidence>
<dbReference type="PANTHER" id="PTHR30349">
    <property type="entry name" value="PHAGE INTEGRASE-RELATED"/>
    <property type="match status" value="1"/>
</dbReference>
<evidence type="ECO:0000259" key="5">
    <source>
        <dbReference type="PROSITE" id="PS51898"/>
    </source>
</evidence>
<keyword evidence="8" id="KW-1185">Reference proteome</keyword>
<evidence type="ECO:0000256" key="4">
    <source>
        <dbReference type="PROSITE-ProRule" id="PRU01248"/>
    </source>
</evidence>
<evidence type="ECO:0000256" key="1">
    <source>
        <dbReference type="ARBA" id="ARBA00022908"/>
    </source>
</evidence>
<dbReference type="InterPro" id="IPR011010">
    <property type="entry name" value="DNA_brk_join_enz"/>
</dbReference>